<evidence type="ECO:0000256" key="1">
    <source>
        <dbReference type="SAM" id="SignalP"/>
    </source>
</evidence>
<keyword evidence="1" id="KW-0732">Signal</keyword>
<evidence type="ECO:0000313" key="2">
    <source>
        <dbReference type="Ensembl" id="ENSVKKP00000018142.1"/>
    </source>
</evidence>
<reference evidence="2" key="2">
    <citation type="submission" date="2025-09" db="UniProtKB">
        <authorList>
            <consortium name="Ensembl"/>
        </authorList>
    </citation>
    <scope>IDENTIFICATION</scope>
</reference>
<organism evidence="2 3">
    <name type="scientific">Varanus komodoensis</name>
    <name type="common">Komodo dragon</name>
    <dbReference type="NCBI Taxonomy" id="61221"/>
    <lineage>
        <taxon>Eukaryota</taxon>
        <taxon>Metazoa</taxon>
        <taxon>Chordata</taxon>
        <taxon>Craniata</taxon>
        <taxon>Vertebrata</taxon>
        <taxon>Euteleostomi</taxon>
        <taxon>Lepidosauria</taxon>
        <taxon>Squamata</taxon>
        <taxon>Bifurcata</taxon>
        <taxon>Unidentata</taxon>
        <taxon>Episquamata</taxon>
        <taxon>Toxicofera</taxon>
        <taxon>Anguimorpha</taxon>
        <taxon>Paleoanguimorpha</taxon>
        <taxon>Varanoidea</taxon>
        <taxon>Varanidae</taxon>
        <taxon>Varanus</taxon>
    </lineage>
</organism>
<dbReference type="AlphaFoldDB" id="A0A8D2L7K7"/>
<feature type="chain" id="PRO_5034829543" evidence="1">
    <location>
        <begin position="17"/>
        <end position="107"/>
    </location>
</feature>
<dbReference type="Ensembl" id="ENSVKKT00000018602.1">
    <property type="protein sequence ID" value="ENSVKKP00000018142.1"/>
    <property type="gene ID" value="ENSVKKG00000012384.1"/>
</dbReference>
<keyword evidence="3" id="KW-1185">Reference proteome</keyword>
<evidence type="ECO:0000313" key="3">
    <source>
        <dbReference type="Proteomes" id="UP000694545"/>
    </source>
</evidence>
<dbReference type="Proteomes" id="UP000694545">
    <property type="component" value="Unplaced"/>
</dbReference>
<sequence length="107" mass="11559">LMFYNVLNLTVVFVSANLCKLKLVQLLELIPQPALGSGGPWTVNPESEISAHHSFTHHSQCRKNGVPAVSLGSQKQLFTMDPVGPFSSSPLNRYASVNATCFIGCLS</sequence>
<feature type="signal peptide" evidence="1">
    <location>
        <begin position="1"/>
        <end position="16"/>
    </location>
</feature>
<name>A0A8D2L7K7_VARKO</name>
<protein>
    <submittedName>
        <fullName evidence="2">Uncharacterized protein</fullName>
    </submittedName>
</protein>
<proteinExistence type="predicted"/>
<accession>A0A8D2L7K7</accession>
<reference evidence="2" key="1">
    <citation type="submission" date="2025-08" db="UniProtKB">
        <authorList>
            <consortium name="Ensembl"/>
        </authorList>
    </citation>
    <scope>IDENTIFICATION</scope>
</reference>